<comment type="caution">
    <text evidence="1">The sequence shown here is derived from an EMBL/GenBank/DDBJ whole genome shotgun (WGS) entry which is preliminary data.</text>
</comment>
<protein>
    <recommendedName>
        <fullName evidence="3">DUF2125 domain-containing protein</fullName>
    </recommendedName>
</protein>
<dbReference type="InterPro" id="IPR018666">
    <property type="entry name" value="DUF2125"/>
</dbReference>
<dbReference type="AlphaFoldDB" id="A0A086Y8S0"/>
<dbReference type="Proteomes" id="UP000028826">
    <property type="component" value="Unassembled WGS sequence"/>
</dbReference>
<dbReference type="eggNOG" id="COG4093">
    <property type="taxonomic scope" value="Bacteria"/>
</dbReference>
<dbReference type="EMBL" id="JGYG01000003">
    <property type="protein sequence ID" value="KFI30670.1"/>
    <property type="molecule type" value="Genomic_DNA"/>
</dbReference>
<dbReference type="STRING" id="195105.CN97_12170"/>
<evidence type="ECO:0008006" key="3">
    <source>
        <dbReference type="Google" id="ProtNLM"/>
    </source>
</evidence>
<dbReference type="RefSeq" id="WP_035708680.1">
    <property type="nucleotide sequence ID" value="NZ_NIPU01000028.1"/>
</dbReference>
<gene>
    <name evidence="1" type="ORF">CN97_12170</name>
</gene>
<evidence type="ECO:0000313" key="1">
    <source>
        <dbReference type="EMBL" id="KFI30670.1"/>
    </source>
</evidence>
<sequence length="341" mass="36668">MRFILGFAVLLLLGWTGWWFFAASKVKHGATAFIAEQQQRGMAIEHQGLSVRGFPYRFDLELTAPEIHDPRSGYGWEAPFLRLQALAYQPNHIIATLPDSQTVYLPDQTLTLASSRMQGSIRTRLPPGMALQRLVTEGEAVTLSSDRGWTLGMPKVVAALQPAAQAGAAGNTYDLALSAAQLAPGGTLRLDIDPRSRLPDAIDTVTLDASLLLDAPLDRAMFDRNAVTPEIQAIGIRDAGVVWGNANLRLSGDLAMDTEGLADGTLHLRVSGWETILNIVIALGIVPEENRSVAEVALRVMAGTTLGAKTLDVPLRVSSGVVFLGPVPLTTIPPVLREQRG</sequence>
<evidence type="ECO:0000313" key="2">
    <source>
        <dbReference type="Proteomes" id="UP000028826"/>
    </source>
</evidence>
<proteinExistence type="predicted"/>
<keyword evidence="2" id="KW-1185">Reference proteome</keyword>
<organism evidence="1 2">
    <name type="scientific">Haematobacter massiliensis</name>
    <dbReference type="NCBI Taxonomy" id="195105"/>
    <lineage>
        <taxon>Bacteria</taxon>
        <taxon>Pseudomonadati</taxon>
        <taxon>Pseudomonadota</taxon>
        <taxon>Alphaproteobacteria</taxon>
        <taxon>Rhodobacterales</taxon>
        <taxon>Paracoccaceae</taxon>
        <taxon>Haematobacter</taxon>
    </lineage>
</organism>
<dbReference type="Pfam" id="PF09898">
    <property type="entry name" value="DUF2125"/>
    <property type="match status" value="1"/>
</dbReference>
<accession>A0A086Y8S0</accession>
<reference evidence="1 2" key="1">
    <citation type="submission" date="2014-03" db="EMBL/GenBank/DDBJ databases">
        <title>Genome of Haematobacter massiliensis CCUG 47968.</title>
        <authorList>
            <person name="Wang D."/>
            <person name="Wang G."/>
        </authorList>
    </citation>
    <scope>NUCLEOTIDE SEQUENCE [LARGE SCALE GENOMIC DNA]</scope>
    <source>
        <strain evidence="1 2">CCUG 47968</strain>
    </source>
</reference>
<name>A0A086Y8S0_9RHOB</name>